<dbReference type="RefSeq" id="WP_301815096.1">
    <property type="nucleotide sequence ID" value="NZ_JAUJZH010000033.1"/>
</dbReference>
<gene>
    <name evidence="1" type="ORF">Q2T77_31865</name>
</gene>
<organism evidence="1 2">
    <name type="scientific">Variovorax ginsengisoli</name>
    <dbReference type="NCBI Taxonomy" id="363844"/>
    <lineage>
        <taxon>Bacteria</taxon>
        <taxon>Pseudomonadati</taxon>
        <taxon>Pseudomonadota</taxon>
        <taxon>Betaproteobacteria</taxon>
        <taxon>Burkholderiales</taxon>
        <taxon>Comamonadaceae</taxon>
        <taxon>Variovorax</taxon>
    </lineage>
</organism>
<evidence type="ECO:0000313" key="2">
    <source>
        <dbReference type="Proteomes" id="UP001169027"/>
    </source>
</evidence>
<proteinExistence type="predicted"/>
<reference evidence="1" key="1">
    <citation type="submission" date="2023-06" db="EMBL/GenBank/DDBJ databases">
        <authorList>
            <person name="Jiang Y."/>
            <person name="Liu Q."/>
        </authorList>
    </citation>
    <scope>NUCLEOTIDE SEQUENCE</scope>
    <source>
        <strain evidence="1">CGMCC 1.12090</strain>
    </source>
</reference>
<dbReference type="Proteomes" id="UP001169027">
    <property type="component" value="Unassembled WGS sequence"/>
</dbReference>
<name>A0ABT8SD86_9BURK</name>
<comment type="caution">
    <text evidence="1">The sequence shown here is derived from an EMBL/GenBank/DDBJ whole genome shotgun (WGS) entry which is preliminary data.</text>
</comment>
<accession>A0ABT8SD86</accession>
<sequence length="83" mass="9547">MYHCEKALNAKPEQLGNPRQWPRAVVDVVHGKFPADAVHNLSERRALADETPMHGPPIDAKLLRHLLDRAFARRQQHQGWQHS</sequence>
<protein>
    <submittedName>
        <fullName evidence="1">Uncharacterized protein</fullName>
    </submittedName>
</protein>
<keyword evidence="2" id="KW-1185">Reference proteome</keyword>
<evidence type="ECO:0000313" key="1">
    <source>
        <dbReference type="EMBL" id="MDO1536876.1"/>
    </source>
</evidence>
<dbReference type="EMBL" id="JAUKVY010000033">
    <property type="protein sequence ID" value="MDO1536876.1"/>
    <property type="molecule type" value="Genomic_DNA"/>
</dbReference>